<evidence type="ECO:0000256" key="3">
    <source>
        <dbReference type="ARBA" id="ARBA00022723"/>
    </source>
</evidence>
<dbReference type="AlphaFoldDB" id="A0A212KKY9"/>
<dbReference type="Gene3D" id="3.30.540.10">
    <property type="entry name" value="Fructose-1,6-Bisphosphatase, subunit A, domain 1"/>
    <property type="match status" value="1"/>
</dbReference>
<dbReference type="GO" id="GO:0000105">
    <property type="term" value="P:L-histidine biosynthetic process"/>
    <property type="evidence" value="ECO:0007669"/>
    <property type="project" value="TreeGrafter"/>
</dbReference>
<evidence type="ECO:0000256" key="4">
    <source>
        <dbReference type="ARBA" id="ARBA00022801"/>
    </source>
</evidence>
<comment type="similarity">
    <text evidence="2">Belongs to the inositol monophosphatase superfamily.</text>
</comment>
<feature type="binding site" evidence="6">
    <location>
        <position position="85"/>
    </location>
    <ligand>
        <name>Mg(2+)</name>
        <dbReference type="ChEBI" id="CHEBI:18420"/>
        <label>1</label>
        <note>catalytic</note>
    </ligand>
</feature>
<dbReference type="GO" id="GO:0046872">
    <property type="term" value="F:metal ion binding"/>
    <property type="evidence" value="ECO:0007669"/>
    <property type="project" value="UniProtKB-KW"/>
</dbReference>
<evidence type="ECO:0000256" key="6">
    <source>
        <dbReference type="PIRSR" id="PIRSR600760-2"/>
    </source>
</evidence>
<feature type="binding site" evidence="6">
    <location>
        <position position="87"/>
    </location>
    <ligand>
        <name>Mg(2+)</name>
        <dbReference type="ChEBI" id="CHEBI:18420"/>
        <label>1</label>
        <note>catalytic</note>
    </ligand>
</feature>
<protein>
    <submittedName>
        <fullName evidence="7">Inositol monophosphatase</fullName>
    </submittedName>
</protein>
<dbReference type="GO" id="GO:0016791">
    <property type="term" value="F:phosphatase activity"/>
    <property type="evidence" value="ECO:0007669"/>
    <property type="project" value="UniProtKB-ARBA"/>
</dbReference>
<accession>A0A212KKY9</accession>
<dbReference type="PROSITE" id="PS00629">
    <property type="entry name" value="IMP_1"/>
    <property type="match status" value="1"/>
</dbReference>
<dbReference type="PRINTS" id="PR00377">
    <property type="entry name" value="IMPHPHTASES"/>
</dbReference>
<reference evidence="7" key="1">
    <citation type="submission" date="2016-04" db="EMBL/GenBank/DDBJ databases">
        <authorList>
            <person name="Evans L.H."/>
            <person name="Alamgir A."/>
            <person name="Owens N."/>
            <person name="Weber N.D."/>
            <person name="Virtaneva K."/>
            <person name="Barbian K."/>
            <person name="Babar A."/>
            <person name="Rosenke K."/>
        </authorList>
    </citation>
    <scope>NUCLEOTIDE SEQUENCE</scope>
    <source>
        <strain evidence="7">86</strain>
    </source>
</reference>
<comment type="cofactor">
    <cofactor evidence="1 6">
        <name>Mg(2+)</name>
        <dbReference type="ChEBI" id="CHEBI:18420"/>
    </cofactor>
</comment>
<gene>
    <name evidence="7" type="ORF">KL86APRO_20562</name>
</gene>
<dbReference type="PANTHER" id="PTHR43200:SF6">
    <property type="entry name" value="3'(2'),5'-BISPHOSPHATE NUCLEOTIDASE"/>
    <property type="match status" value="1"/>
</dbReference>
<dbReference type="Pfam" id="PF00459">
    <property type="entry name" value="Inositol_P"/>
    <property type="match status" value="1"/>
</dbReference>
<dbReference type="CDD" id="cd01641">
    <property type="entry name" value="Bacterial_IMPase_like_1"/>
    <property type="match status" value="1"/>
</dbReference>
<dbReference type="SUPFAM" id="SSF56655">
    <property type="entry name" value="Carbohydrate phosphatase"/>
    <property type="match status" value="1"/>
</dbReference>
<dbReference type="PANTHER" id="PTHR43200">
    <property type="entry name" value="PHOSPHATASE"/>
    <property type="match status" value="1"/>
</dbReference>
<organism evidence="7">
    <name type="scientific">uncultured Alphaproteobacteria bacterium</name>
    <dbReference type="NCBI Taxonomy" id="91750"/>
    <lineage>
        <taxon>Bacteria</taxon>
        <taxon>Pseudomonadati</taxon>
        <taxon>Pseudomonadota</taxon>
        <taxon>Alphaproteobacteria</taxon>
        <taxon>environmental samples</taxon>
    </lineage>
</organism>
<name>A0A212KKY9_9PROT</name>
<evidence type="ECO:0000256" key="5">
    <source>
        <dbReference type="ARBA" id="ARBA00022842"/>
    </source>
</evidence>
<dbReference type="EMBL" id="FLUO01000002">
    <property type="protein sequence ID" value="SBW12339.1"/>
    <property type="molecule type" value="Genomic_DNA"/>
</dbReference>
<dbReference type="Gene3D" id="3.40.190.80">
    <property type="match status" value="1"/>
</dbReference>
<feature type="binding site" evidence="6">
    <location>
        <position position="69"/>
    </location>
    <ligand>
        <name>Mg(2+)</name>
        <dbReference type="ChEBI" id="CHEBI:18420"/>
        <label>1</label>
        <note>catalytic</note>
    </ligand>
</feature>
<evidence type="ECO:0000256" key="1">
    <source>
        <dbReference type="ARBA" id="ARBA00001946"/>
    </source>
</evidence>
<feature type="binding site" evidence="6">
    <location>
        <position position="88"/>
    </location>
    <ligand>
        <name>Mg(2+)</name>
        <dbReference type="ChEBI" id="CHEBI:18420"/>
        <label>1</label>
        <note>catalytic</note>
    </ligand>
</feature>
<evidence type="ECO:0000256" key="2">
    <source>
        <dbReference type="ARBA" id="ARBA00009759"/>
    </source>
</evidence>
<evidence type="ECO:0000313" key="7">
    <source>
        <dbReference type="EMBL" id="SBW12339.1"/>
    </source>
</evidence>
<dbReference type="InterPro" id="IPR020583">
    <property type="entry name" value="Inositol_monoP_metal-BS"/>
</dbReference>
<keyword evidence="5 6" id="KW-0460">Magnesium</keyword>
<proteinExistence type="inferred from homology"/>
<keyword evidence="3 6" id="KW-0479">Metal-binding</keyword>
<feature type="binding site" evidence="6">
    <location>
        <position position="210"/>
    </location>
    <ligand>
        <name>Mg(2+)</name>
        <dbReference type="ChEBI" id="CHEBI:18420"/>
        <label>1</label>
        <note>catalytic</note>
    </ligand>
</feature>
<sequence>MAALDRALIDLALRLAEAAAPVAKRYFRQPIPIDDKADASPVTVADREIEQTLRRILAVERPEDGVIGEEFETVREGARHTWVIDPIDGTRSFITGKPCFGTLIGLLHEGEAVLGVISQPITGETWLGAAGHASTMNGAEIRVRGGRSLDQAYLYSTGPEIFRADDERAAFARLSGRVKHTRYGADCYAYGLLAMGCVDLVCEAGLKVYDYAALLPVIRGAGGLISDWSGEAPVLAASGTTGRILAAGDGALFAAAQEALAEPF</sequence>
<dbReference type="InterPro" id="IPR000760">
    <property type="entry name" value="Inositol_monophosphatase-like"/>
</dbReference>
<keyword evidence="4" id="KW-0378">Hydrolase</keyword>
<dbReference type="InterPro" id="IPR051090">
    <property type="entry name" value="Inositol_monoP_superfamily"/>
</dbReference>